<proteinExistence type="predicted"/>
<feature type="compositionally biased region" description="Basic and acidic residues" evidence="1">
    <location>
        <begin position="355"/>
        <end position="365"/>
    </location>
</feature>
<feature type="compositionally biased region" description="Polar residues" evidence="1">
    <location>
        <begin position="323"/>
        <end position="336"/>
    </location>
</feature>
<name>A0AA36D913_9BILA</name>
<reference evidence="2" key="1">
    <citation type="submission" date="2023-06" db="EMBL/GenBank/DDBJ databases">
        <authorList>
            <person name="Delattre M."/>
        </authorList>
    </citation>
    <scope>NUCLEOTIDE SEQUENCE</scope>
    <source>
        <strain evidence="2">AF72</strain>
    </source>
</reference>
<feature type="compositionally biased region" description="Polar residues" evidence="1">
    <location>
        <begin position="286"/>
        <end position="303"/>
    </location>
</feature>
<evidence type="ECO:0000313" key="2">
    <source>
        <dbReference type="EMBL" id="CAJ0581982.1"/>
    </source>
</evidence>
<organism evidence="2 3">
    <name type="scientific">Mesorhabditis spiculigera</name>
    <dbReference type="NCBI Taxonomy" id="96644"/>
    <lineage>
        <taxon>Eukaryota</taxon>
        <taxon>Metazoa</taxon>
        <taxon>Ecdysozoa</taxon>
        <taxon>Nematoda</taxon>
        <taxon>Chromadorea</taxon>
        <taxon>Rhabditida</taxon>
        <taxon>Rhabditina</taxon>
        <taxon>Rhabditomorpha</taxon>
        <taxon>Rhabditoidea</taxon>
        <taxon>Rhabditidae</taxon>
        <taxon>Mesorhabditinae</taxon>
        <taxon>Mesorhabditis</taxon>
    </lineage>
</organism>
<feature type="compositionally biased region" description="Pro residues" evidence="1">
    <location>
        <begin position="254"/>
        <end position="268"/>
    </location>
</feature>
<keyword evidence="3" id="KW-1185">Reference proteome</keyword>
<dbReference type="EMBL" id="CATQJA010002664">
    <property type="protein sequence ID" value="CAJ0581982.1"/>
    <property type="molecule type" value="Genomic_DNA"/>
</dbReference>
<dbReference type="AlphaFoldDB" id="A0AA36D913"/>
<evidence type="ECO:0000313" key="3">
    <source>
        <dbReference type="Proteomes" id="UP001177023"/>
    </source>
</evidence>
<accession>A0AA36D913</accession>
<feature type="region of interest" description="Disordered" evidence="1">
    <location>
        <begin position="186"/>
        <end position="365"/>
    </location>
</feature>
<feature type="non-terminal residue" evidence="2">
    <location>
        <position position="693"/>
    </location>
</feature>
<feature type="compositionally biased region" description="Polar residues" evidence="1">
    <location>
        <begin position="26"/>
        <end position="37"/>
    </location>
</feature>
<feature type="compositionally biased region" description="Basic and acidic residues" evidence="1">
    <location>
        <begin position="131"/>
        <end position="152"/>
    </location>
</feature>
<dbReference type="Proteomes" id="UP001177023">
    <property type="component" value="Unassembled WGS sequence"/>
</dbReference>
<feature type="region of interest" description="Disordered" evidence="1">
    <location>
        <begin position="1"/>
        <end position="58"/>
    </location>
</feature>
<feature type="compositionally biased region" description="Polar residues" evidence="1">
    <location>
        <begin position="344"/>
        <end position="353"/>
    </location>
</feature>
<gene>
    <name evidence="2" type="ORF">MSPICULIGERA_LOCUS20129</name>
</gene>
<dbReference type="PANTHER" id="PTHR37970">
    <property type="entry name" value="PROTEIN CBG08587"/>
    <property type="match status" value="1"/>
</dbReference>
<feature type="region of interest" description="Disordered" evidence="1">
    <location>
        <begin position="131"/>
        <end position="169"/>
    </location>
</feature>
<comment type="caution">
    <text evidence="2">The sequence shown here is derived from an EMBL/GenBank/DDBJ whole genome shotgun (WGS) entry which is preliminary data.</text>
</comment>
<feature type="compositionally biased region" description="Basic and acidic residues" evidence="1">
    <location>
        <begin position="160"/>
        <end position="169"/>
    </location>
</feature>
<evidence type="ECO:0000256" key="1">
    <source>
        <dbReference type="SAM" id="MobiDB-lite"/>
    </source>
</evidence>
<feature type="compositionally biased region" description="Polar residues" evidence="1">
    <location>
        <begin position="46"/>
        <end position="57"/>
    </location>
</feature>
<feature type="compositionally biased region" description="Pro residues" evidence="1">
    <location>
        <begin position="203"/>
        <end position="214"/>
    </location>
</feature>
<sequence>MQPSSGTSSLAPSSTSAFSTYRRENSAGQSTASTDSLGASPEGLRQTLSPTMDTLPTTAYVPLSPQVVRPRAVRGLPPRQLSQGVLPSPPSPIYDHINLHLPQEDQSDSVIFRKIRGKDRGRHDRSSLIDFRRSASPPREHHVEQKGLRRESAFSPIHRRPNDPIHRNQDDGAALIYTQETLLNESPASFGREPSPLSHTGSTPPPEAPKPPPLSVTIPTPKARRSINARWVKETDIDDPASLPVSPACAMTPDPTPPNDDPPTPPRSAPIYNDEVKFRNGLNRRVFTSENDSLDSSKSTTPSGHYVRRTGSRNERSPVPSPMRNQSRSASRSSLTILHPIQFENVTSQSQKGRGTPDTHTKNKDTEAVYHQMTSSAMNALAYVSENLSSNLNLRDGAIPKPEHVDFNHFTITQYGPLRRRSDLGLPALLEIEDHDGSISSFLRNSRAHSCAAPIRNPKAVVMNHHYLFSLHSLAALNLSKKLSANDQEKHVAYIMIQLLGALKNIQSDAIEHLSTNFKEILLAYRETNLQGHFYTIPENPRLLFLSESLGNELDTGETEYVGLCRYALRALCTLLHHKMDGRAPQLKDETYYSRALLACGKELEADRGGSLTRAKNILELTIFSPQTRFDTEYAAKLWLDAQRADCLQSIVRRLVDTPENWPVADRLRVDYLLSITPKGLQIAYHTIANTHF</sequence>
<feature type="compositionally biased region" description="Low complexity" evidence="1">
    <location>
        <begin position="1"/>
        <end position="20"/>
    </location>
</feature>
<dbReference type="PANTHER" id="PTHR37970:SF1">
    <property type="entry name" value="SERINE-RICH ADHESIN FOR PLATELETS"/>
    <property type="match status" value="1"/>
</dbReference>
<protein>
    <submittedName>
        <fullName evidence="2">Uncharacterized protein</fullName>
    </submittedName>
</protein>